<evidence type="ECO:0000313" key="1">
    <source>
        <dbReference type="EMBL" id="ACT18764.1"/>
    </source>
</evidence>
<accession>C6E1B6</accession>
<dbReference type="Pfam" id="PF13835">
    <property type="entry name" value="DUF4194"/>
    <property type="match status" value="1"/>
</dbReference>
<dbReference type="OrthoDB" id="8217812at2"/>
<proteinExistence type="predicted"/>
<dbReference type="eggNOG" id="ENOG502Z86K">
    <property type="taxonomic scope" value="Bacteria"/>
</dbReference>
<dbReference type="KEGG" id="gem:GM21_2728"/>
<dbReference type="STRING" id="443144.GM21_2728"/>
<dbReference type="EMBL" id="CP001661">
    <property type="protein sequence ID" value="ACT18764.1"/>
    <property type="molecule type" value="Genomic_DNA"/>
</dbReference>
<dbReference type="AlphaFoldDB" id="C6E1B6"/>
<dbReference type="HOGENOM" id="CLU_084423_2_0_7"/>
<name>C6E1B6_GEOSM</name>
<dbReference type="InterPro" id="IPR025449">
    <property type="entry name" value="JetB"/>
</dbReference>
<organism evidence="1">
    <name type="scientific">Geobacter sp. (strain M21)</name>
    <dbReference type="NCBI Taxonomy" id="443144"/>
    <lineage>
        <taxon>Bacteria</taxon>
        <taxon>Pseudomonadati</taxon>
        <taxon>Thermodesulfobacteriota</taxon>
        <taxon>Desulfuromonadia</taxon>
        <taxon>Geobacterales</taxon>
        <taxon>Geobacteraceae</taxon>
        <taxon>Geobacter</taxon>
    </lineage>
</organism>
<reference evidence="1" key="1">
    <citation type="submission" date="2009-07" db="EMBL/GenBank/DDBJ databases">
        <title>Complete sequence of Geobacter sp. M21.</title>
        <authorList>
            <consortium name="US DOE Joint Genome Institute"/>
            <person name="Lucas S."/>
            <person name="Copeland A."/>
            <person name="Lapidus A."/>
            <person name="Glavina del Rio T."/>
            <person name="Dalin E."/>
            <person name="Tice H."/>
            <person name="Bruce D."/>
            <person name="Goodwin L."/>
            <person name="Pitluck S."/>
            <person name="Saunders E."/>
            <person name="Brettin T."/>
            <person name="Detter J.C."/>
            <person name="Han C."/>
            <person name="Larimer F."/>
            <person name="Land M."/>
            <person name="Hauser L."/>
            <person name="Kyrpides N."/>
            <person name="Ovchinnikova G."/>
            <person name="Lovley D."/>
        </authorList>
    </citation>
    <scope>NUCLEOTIDE SEQUENCE [LARGE SCALE GENOMIC DNA]</scope>
    <source>
        <strain evidence="1">M21</strain>
    </source>
</reference>
<gene>
    <name evidence="1" type="ordered locus">GM21_2728</name>
</gene>
<evidence type="ECO:0008006" key="2">
    <source>
        <dbReference type="Google" id="ProtNLM"/>
    </source>
</evidence>
<protein>
    <recommendedName>
        <fullName evidence="2">DUF4194 domain-containing protein</fullName>
    </recommendedName>
</protein>
<sequence length="210" mass="24685">MLQELRRLLDKDETLVAEDLRRTASLALERQFLFGDKSRDQRYFLQILDAEDYFRNLFDALNLDLVCDRTAGYVGLVPREHQLTVKLDTEHSLFLLALRVIYEQAVRECRVGEFSQVFTDSEMLVESFVAHTGRKRPGLVRLREIVRTFSRQGLVEIDEDEDKAIRFRIRPSIREIVTHRFLEALEEYAEIGDREESGADEERSEHEDAY</sequence>